<dbReference type="AlphaFoldDB" id="A0A6G3XW32"/>
<dbReference type="EMBL" id="JAAGMN010009373">
    <property type="protein sequence ID" value="NEE21877.1"/>
    <property type="molecule type" value="Genomic_DNA"/>
</dbReference>
<organism evidence="2">
    <name type="scientific">Streptomyces sp. SID7499</name>
    <dbReference type="NCBI Taxonomy" id="2706086"/>
    <lineage>
        <taxon>Bacteria</taxon>
        <taxon>Bacillati</taxon>
        <taxon>Actinomycetota</taxon>
        <taxon>Actinomycetes</taxon>
        <taxon>Kitasatosporales</taxon>
        <taxon>Streptomycetaceae</taxon>
        <taxon>Streptomyces</taxon>
    </lineage>
</organism>
<sequence>RFIARGIEDRDGAKCLIDEKTFRAAYEFWNQLGDVVTKSDHLPTCAGRPVADCFESRIVQMLVEFSLVAFIAPDLAQRLFTGCQVSLRIPHQLSPGEGRMSCIAGCNVWDGFHHAEGRKRGALTERQEQHGTADEREEVLGSKSALNLVRST</sequence>
<comment type="caution">
    <text evidence="2">The sequence shown here is derived from an EMBL/GenBank/DDBJ whole genome shotgun (WGS) entry which is preliminary data.</text>
</comment>
<proteinExistence type="predicted"/>
<name>A0A6G3XW32_9ACTN</name>
<feature type="region of interest" description="Disordered" evidence="1">
    <location>
        <begin position="120"/>
        <end position="140"/>
    </location>
</feature>
<evidence type="ECO:0000313" key="2">
    <source>
        <dbReference type="EMBL" id="NEE21877.1"/>
    </source>
</evidence>
<reference evidence="2" key="1">
    <citation type="submission" date="2020-01" db="EMBL/GenBank/DDBJ databases">
        <title>Insect and environment-associated Actinomycetes.</title>
        <authorList>
            <person name="Currrie C."/>
            <person name="Chevrette M."/>
            <person name="Carlson C."/>
            <person name="Stubbendieck R."/>
            <person name="Wendt-Pienkowski E."/>
        </authorList>
    </citation>
    <scope>NUCLEOTIDE SEQUENCE</scope>
    <source>
        <strain evidence="2">SID7499</strain>
    </source>
</reference>
<evidence type="ECO:0000256" key="1">
    <source>
        <dbReference type="SAM" id="MobiDB-lite"/>
    </source>
</evidence>
<feature type="non-terminal residue" evidence="2">
    <location>
        <position position="152"/>
    </location>
</feature>
<protein>
    <submittedName>
        <fullName evidence="2">Uncharacterized protein</fullName>
    </submittedName>
</protein>
<accession>A0A6G3XW32</accession>
<gene>
    <name evidence="2" type="ORF">G3M58_87375</name>
</gene>
<feature type="non-terminal residue" evidence="2">
    <location>
        <position position="1"/>
    </location>
</feature>